<dbReference type="EMBL" id="QKUF01000001">
    <property type="protein sequence ID" value="PZW36069.1"/>
    <property type="molecule type" value="Genomic_DNA"/>
</dbReference>
<dbReference type="RefSeq" id="WP_111317915.1">
    <property type="nucleotide sequence ID" value="NZ_BIFX01000001.1"/>
</dbReference>
<evidence type="ECO:0000313" key="2">
    <source>
        <dbReference type="Proteomes" id="UP000248806"/>
    </source>
</evidence>
<sequence>MRDEEVLLWIERLLRDFADEDLDAALRAYPDIPEVIQRAWEVRKLLRFFQAEAVQVPMGLEKAVFARLRTVHTGREFLDLTSYAGRELVDLSSQGLLFWLLELVRLLVGLIDPAAGTPGLA</sequence>
<comment type="caution">
    <text evidence="1">The sequence shown here is derived from an EMBL/GenBank/DDBJ whole genome shotgun (WGS) entry which is preliminary data.</text>
</comment>
<protein>
    <submittedName>
        <fullName evidence="1">Uncharacterized protein</fullName>
    </submittedName>
</protein>
<evidence type="ECO:0000313" key="1">
    <source>
        <dbReference type="EMBL" id="PZW36069.1"/>
    </source>
</evidence>
<gene>
    <name evidence="1" type="ORF">EI42_00239</name>
</gene>
<name>A0A326UPC0_THEHA</name>
<keyword evidence="2" id="KW-1185">Reference proteome</keyword>
<organism evidence="1 2">
    <name type="scientific">Thermosporothrix hazakensis</name>
    <dbReference type="NCBI Taxonomy" id="644383"/>
    <lineage>
        <taxon>Bacteria</taxon>
        <taxon>Bacillati</taxon>
        <taxon>Chloroflexota</taxon>
        <taxon>Ktedonobacteria</taxon>
        <taxon>Ktedonobacterales</taxon>
        <taxon>Thermosporotrichaceae</taxon>
        <taxon>Thermosporothrix</taxon>
    </lineage>
</organism>
<proteinExistence type="predicted"/>
<reference evidence="1 2" key="1">
    <citation type="submission" date="2018-06" db="EMBL/GenBank/DDBJ databases">
        <title>Genomic Encyclopedia of Archaeal and Bacterial Type Strains, Phase II (KMG-II): from individual species to whole genera.</title>
        <authorList>
            <person name="Goeker M."/>
        </authorList>
    </citation>
    <scope>NUCLEOTIDE SEQUENCE [LARGE SCALE GENOMIC DNA]</scope>
    <source>
        <strain evidence="1 2">ATCC BAA-1881</strain>
    </source>
</reference>
<dbReference type="AlphaFoldDB" id="A0A326UPC0"/>
<dbReference type="Proteomes" id="UP000248806">
    <property type="component" value="Unassembled WGS sequence"/>
</dbReference>
<accession>A0A326UPC0</accession>